<dbReference type="InterPro" id="IPR004839">
    <property type="entry name" value="Aminotransferase_I/II_large"/>
</dbReference>
<evidence type="ECO:0000313" key="12">
    <source>
        <dbReference type="Proteomes" id="UP000346198"/>
    </source>
</evidence>
<comment type="similarity">
    <text evidence="3 9">Belongs to the class-II pyridoxal-phosphate-dependent aminotransferase family. Histidinol-phosphate aminotransferase subfamily.</text>
</comment>
<feature type="domain" description="Aminotransferase class I/classII large" evidence="10">
    <location>
        <begin position="33"/>
        <end position="358"/>
    </location>
</feature>
<dbReference type="NCBIfam" id="TIGR01141">
    <property type="entry name" value="hisC"/>
    <property type="match status" value="1"/>
</dbReference>
<keyword evidence="9" id="KW-0368">Histidine biosynthesis</keyword>
<name>A0A6C2USK7_9BACT</name>
<proteinExistence type="inferred from homology"/>
<keyword evidence="9" id="KW-0028">Amino-acid biosynthesis</keyword>
<dbReference type="EMBL" id="CAAHFH010000003">
    <property type="protein sequence ID" value="VGO22933.1"/>
    <property type="molecule type" value="Genomic_DNA"/>
</dbReference>
<dbReference type="GO" id="GO:0004400">
    <property type="term" value="F:histidinol-phosphate transaminase activity"/>
    <property type="evidence" value="ECO:0007669"/>
    <property type="project" value="UniProtKB-UniRule"/>
</dbReference>
<dbReference type="InterPro" id="IPR015422">
    <property type="entry name" value="PyrdxlP-dep_Trfase_small"/>
</dbReference>
<dbReference type="Gene3D" id="3.40.640.10">
    <property type="entry name" value="Type I PLP-dependent aspartate aminotransferase-like (Major domain)"/>
    <property type="match status" value="1"/>
</dbReference>
<dbReference type="CDD" id="cd00609">
    <property type="entry name" value="AAT_like"/>
    <property type="match status" value="1"/>
</dbReference>
<reference evidence="11 12" key="1">
    <citation type="submission" date="2019-04" db="EMBL/GenBank/DDBJ databases">
        <authorList>
            <person name="Van Vliet M D."/>
        </authorList>
    </citation>
    <scope>NUCLEOTIDE SEQUENCE [LARGE SCALE GENOMIC DNA]</scope>
    <source>
        <strain evidence="11 12">F21</strain>
    </source>
</reference>
<keyword evidence="6 9" id="KW-0808">Transferase</keyword>
<comment type="catalytic activity">
    <reaction evidence="8 9">
        <text>L-histidinol phosphate + 2-oxoglutarate = 3-(imidazol-4-yl)-2-oxopropyl phosphate + L-glutamate</text>
        <dbReference type="Rhea" id="RHEA:23744"/>
        <dbReference type="ChEBI" id="CHEBI:16810"/>
        <dbReference type="ChEBI" id="CHEBI:29985"/>
        <dbReference type="ChEBI" id="CHEBI:57766"/>
        <dbReference type="ChEBI" id="CHEBI:57980"/>
        <dbReference type="EC" id="2.6.1.9"/>
    </reaction>
</comment>
<dbReference type="PANTHER" id="PTHR43643:SF3">
    <property type="entry name" value="HISTIDINOL-PHOSPHATE AMINOTRANSFERASE"/>
    <property type="match status" value="1"/>
</dbReference>
<dbReference type="UniPathway" id="UPA00031">
    <property type="reaction ID" value="UER00012"/>
</dbReference>
<evidence type="ECO:0000256" key="1">
    <source>
        <dbReference type="ARBA" id="ARBA00001933"/>
    </source>
</evidence>
<dbReference type="PROSITE" id="PS00599">
    <property type="entry name" value="AA_TRANSFER_CLASS_2"/>
    <property type="match status" value="1"/>
</dbReference>
<evidence type="ECO:0000256" key="7">
    <source>
        <dbReference type="ARBA" id="ARBA00022898"/>
    </source>
</evidence>
<dbReference type="PANTHER" id="PTHR43643">
    <property type="entry name" value="HISTIDINOL-PHOSPHATE AMINOTRANSFERASE 2"/>
    <property type="match status" value="1"/>
</dbReference>
<comment type="cofactor">
    <cofactor evidence="1 9">
        <name>pyridoxal 5'-phosphate</name>
        <dbReference type="ChEBI" id="CHEBI:597326"/>
    </cofactor>
</comment>
<evidence type="ECO:0000256" key="3">
    <source>
        <dbReference type="ARBA" id="ARBA00007970"/>
    </source>
</evidence>
<keyword evidence="5 9" id="KW-0032">Aminotransferase</keyword>
<dbReference type="Gene3D" id="3.90.1150.10">
    <property type="entry name" value="Aspartate Aminotransferase, domain 1"/>
    <property type="match status" value="1"/>
</dbReference>
<sequence length="363" mass="40225">MKAKDWISDLRVYEPGKPIEEVARELGFDDIADIVKVASNENELGPSPMAIEAMQEAIPDMHRYPDGGAFYLKRKLVDKIGVEPEQLLFGCGSNELIIFLCHVFMEQGKNLVMGAEAFAVYFLANALYQGETIRVPMPDHVHDLEGMLAAITPDTRLVCICNPNNPTGTIVSAEAIDAFIEKLPDHVVAVFDEAYFEVMPEDKKPDVLKHIRAGKENIIVLRTFSKAYGLAGLRIGYAVGHPKLIGLLNKVRQPFNVNAMAQAAAMAALDDNTHIVETREMVFQGLAFFERELPKLGIETVPSGANFILVKTGNGREVFQKLQKRKVIVRPMDPYGLPDHIRITIGTPEQNQTMLNALKAVMA</sequence>
<protein>
    <recommendedName>
        <fullName evidence="9">Histidinol-phosphate aminotransferase</fullName>
        <ecNumber evidence="9">2.6.1.9</ecNumber>
    </recommendedName>
    <alternativeName>
        <fullName evidence="9">Imidazole acetol-phosphate transaminase</fullName>
    </alternativeName>
</protein>
<dbReference type="EC" id="2.6.1.9" evidence="9"/>
<dbReference type="InterPro" id="IPR005861">
    <property type="entry name" value="HisP_aminotrans"/>
</dbReference>
<dbReference type="Pfam" id="PF00155">
    <property type="entry name" value="Aminotran_1_2"/>
    <property type="match status" value="1"/>
</dbReference>
<dbReference type="InterPro" id="IPR015424">
    <property type="entry name" value="PyrdxlP-dep_Trfase"/>
</dbReference>
<gene>
    <name evidence="11" type="primary">hisC_2</name>
    <name evidence="9" type="synonym">hisC</name>
    <name evidence="11" type="ORF">SCARR_05031</name>
</gene>
<dbReference type="SUPFAM" id="SSF53383">
    <property type="entry name" value="PLP-dependent transferases"/>
    <property type="match status" value="1"/>
</dbReference>
<organism evidence="11 12">
    <name type="scientific">Pontiella sulfatireligans</name>
    <dbReference type="NCBI Taxonomy" id="2750658"/>
    <lineage>
        <taxon>Bacteria</taxon>
        <taxon>Pseudomonadati</taxon>
        <taxon>Kiritimatiellota</taxon>
        <taxon>Kiritimatiellia</taxon>
        <taxon>Kiritimatiellales</taxon>
        <taxon>Pontiellaceae</taxon>
        <taxon>Pontiella</taxon>
    </lineage>
</organism>
<evidence type="ECO:0000256" key="9">
    <source>
        <dbReference type="HAMAP-Rule" id="MF_01023"/>
    </source>
</evidence>
<evidence type="ECO:0000256" key="6">
    <source>
        <dbReference type="ARBA" id="ARBA00022679"/>
    </source>
</evidence>
<dbReference type="HAMAP" id="MF_01023">
    <property type="entry name" value="HisC_aminotrans_2"/>
    <property type="match status" value="1"/>
</dbReference>
<dbReference type="RefSeq" id="WP_136064874.1">
    <property type="nucleotide sequence ID" value="NZ_CAAHFH010000003.1"/>
</dbReference>
<evidence type="ECO:0000313" key="11">
    <source>
        <dbReference type="EMBL" id="VGO22933.1"/>
    </source>
</evidence>
<accession>A0A6C2USK7</accession>
<dbReference type="InterPro" id="IPR001917">
    <property type="entry name" value="Aminotrans_II_pyridoxalP_BS"/>
</dbReference>
<dbReference type="GO" id="GO:0000105">
    <property type="term" value="P:L-histidine biosynthetic process"/>
    <property type="evidence" value="ECO:0007669"/>
    <property type="project" value="UniProtKB-UniRule"/>
</dbReference>
<dbReference type="GO" id="GO:0030170">
    <property type="term" value="F:pyridoxal phosphate binding"/>
    <property type="evidence" value="ECO:0007669"/>
    <property type="project" value="InterPro"/>
</dbReference>
<dbReference type="AlphaFoldDB" id="A0A6C2USK7"/>
<evidence type="ECO:0000256" key="8">
    <source>
        <dbReference type="ARBA" id="ARBA00047481"/>
    </source>
</evidence>
<keyword evidence="7 9" id="KW-0663">Pyridoxal phosphate</keyword>
<feature type="modified residue" description="N6-(pyridoxal phosphate)lysine" evidence="9">
    <location>
        <position position="226"/>
    </location>
</feature>
<evidence type="ECO:0000256" key="2">
    <source>
        <dbReference type="ARBA" id="ARBA00005011"/>
    </source>
</evidence>
<dbReference type="Proteomes" id="UP000346198">
    <property type="component" value="Unassembled WGS sequence"/>
</dbReference>
<comment type="pathway">
    <text evidence="2 9">Amino-acid biosynthesis; L-histidine biosynthesis; L-histidine from 5-phospho-alpha-D-ribose 1-diphosphate: step 7/9.</text>
</comment>
<evidence type="ECO:0000256" key="4">
    <source>
        <dbReference type="ARBA" id="ARBA00011738"/>
    </source>
</evidence>
<dbReference type="InterPro" id="IPR050106">
    <property type="entry name" value="HistidinolP_aminotransfase"/>
</dbReference>
<evidence type="ECO:0000256" key="5">
    <source>
        <dbReference type="ARBA" id="ARBA00022576"/>
    </source>
</evidence>
<keyword evidence="12" id="KW-1185">Reference proteome</keyword>
<comment type="subunit">
    <text evidence="4 9">Homodimer.</text>
</comment>
<dbReference type="InterPro" id="IPR015421">
    <property type="entry name" value="PyrdxlP-dep_Trfase_major"/>
</dbReference>
<evidence type="ECO:0000259" key="10">
    <source>
        <dbReference type="Pfam" id="PF00155"/>
    </source>
</evidence>